<evidence type="ECO:0000259" key="7">
    <source>
        <dbReference type="PROSITE" id="PS50011"/>
    </source>
</evidence>
<gene>
    <name evidence="8" type="ORF">TeGR_g6488</name>
</gene>
<keyword evidence="1" id="KW-0808">Transferase</keyword>
<dbReference type="Proteomes" id="UP001165060">
    <property type="component" value="Unassembled WGS sequence"/>
</dbReference>
<dbReference type="InterPro" id="IPR011009">
    <property type="entry name" value="Kinase-like_dom_sf"/>
</dbReference>
<dbReference type="InterPro" id="IPR051681">
    <property type="entry name" value="Ser/Thr_Kinases-Pseudokinases"/>
</dbReference>
<dbReference type="EMBL" id="BRYB01004940">
    <property type="protein sequence ID" value="GMI18938.1"/>
    <property type="molecule type" value="Genomic_DNA"/>
</dbReference>
<dbReference type="PROSITE" id="PS50011">
    <property type="entry name" value="PROTEIN_KINASE_DOM"/>
    <property type="match status" value="1"/>
</dbReference>
<evidence type="ECO:0000256" key="4">
    <source>
        <dbReference type="PROSITE-ProRule" id="PRU10141"/>
    </source>
</evidence>
<dbReference type="PANTHER" id="PTHR44329">
    <property type="entry name" value="SERINE/THREONINE-PROTEIN KINASE TNNI3K-RELATED"/>
    <property type="match status" value="1"/>
</dbReference>
<dbReference type="Gene3D" id="1.10.510.10">
    <property type="entry name" value="Transferase(Phosphotransferase) domain 1"/>
    <property type="match status" value="2"/>
</dbReference>
<dbReference type="Pfam" id="PF07714">
    <property type="entry name" value="PK_Tyr_Ser-Thr"/>
    <property type="match status" value="1"/>
</dbReference>
<dbReference type="InterPro" id="IPR000719">
    <property type="entry name" value="Prot_kinase_dom"/>
</dbReference>
<keyword evidence="1" id="KW-0418">Kinase</keyword>
<feature type="compositionally biased region" description="Basic and acidic residues" evidence="6">
    <location>
        <begin position="261"/>
        <end position="278"/>
    </location>
</feature>
<dbReference type="InterPro" id="IPR017441">
    <property type="entry name" value="Protein_kinase_ATP_BS"/>
</dbReference>
<evidence type="ECO:0000313" key="9">
    <source>
        <dbReference type="Proteomes" id="UP001165060"/>
    </source>
</evidence>
<evidence type="ECO:0000256" key="5">
    <source>
        <dbReference type="SAM" id="Coils"/>
    </source>
</evidence>
<keyword evidence="9" id="KW-1185">Reference proteome</keyword>
<dbReference type="PROSITE" id="PS00108">
    <property type="entry name" value="PROTEIN_KINASE_ST"/>
    <property type="match status" value="1"/>
</dbReference>
<reference evidence="8 9" key="1">
    <citation type="journal article" date="2023" name="Commun. Biol.">
        <title>Genome analysis of Parmales, the sister group of diatoms, reveals the evolutionary specialization of diatoms from phago-mixotrophs to photoautotrophs.</title>
        <authorList>
            <person name="Ban H."/>
            <person name="Sato S."/>
            <person name="Yoshikawa S."/>
            <person name="Yamada K."/>
            <person name="Nakamura Y."/>
            <person name="Ichinomiya M."/>
            <person name="Sato N."/>
            <person name="Blanc-Mathieu R."/>
            <person name="Endo H."/>
            <person name="Kuwata A."/>
            <person name="Ogata H."/>
        </authorList>
    </citation>
    <scope>NUCLEOTIDE SEQUENCE [LARGE SCALE GENOMIC DNA]</scope>
</reference>
<evidence type="ECO:0000313" key="8">
    <source>
        <dbReference type="EMBL" id="GMI18938.1"/>
    </source>
</evidence>
<dbReference type="PROSITE" id="PS00107">
    <property type="entry name" value="PROTEIN_KINASE_ATP"/>
    <property type="match status" value="1"/>
</dbReference>
<feature type="region of interest" description="Disordered" evidence="6">
    <location>
        <begin position="238"/>
        <end position="278"/>
    </location>
</feature>
<organism evidence="8 9">
    <name type="scientific">Tetraparma gracilis</name>
    <dbReference type="NCBI Taxonomy" id="2962635"/>
    <lineage>
        <taxon>Eukaryota</taxon>
        <taxon>Sar</taxon>
        <taxon>Stramenopiles</taxon>
        <taxon>Ochrophyta</taxon>
        <taxon>Bolidophyceae</taxon>
        <taxon>Parmales</taxon>
        <taxon>Triparmaceae</taxon>
        <taxon>Tetraparma</taxon>
    </lineage>
</organism>
<keyword evidence="5" id="KW-0175">Coiled coil</keyword>
<accession>A0ABQ6M3I8</accession>
<evidence type="ECO:0000256" key="3">
    <source>
        <dbReference type="ARBA" id="ARBA00022840"/>
    </source>
</evidence>
<dbReference type="SUPFAM" id="SSF56112">
    <property type="entry name" value="Protein kinase-like (PK-like)"/>
    <property type="match status" value="1"/>
</dbReference>
<feature type="domain" description="Protein kinase" evidence="7">
    <location>
        <begin position="139"/>
        <end position="644"/>
    </location>
</feature>
<dbReference type="InterPro" id="IPR001245">
    <property type="entry name" value="Ser-Thr/Tyr_kinase_cat_dom"/>
</dbReference>
<feature type="coiled-coil region" evidence="5">
    <location>
        <begin position="695"/>
        <end position="780"/>
    </location>
</feature>
<comment type="caution">
    <text evidence="8">The sequence shown here is derived from an EMBL/GenBank/DDBJ whole genome shotgun (WGS) entry which is preliminary data.</text>
</comment>
<keyword evidence="1" id="KW-0723">Serine/threonine-protein kinase</keyword>
<dbReference type="InterPro" id="IPR008271">
    <property type="entry name" value="Ser/Thr_kinase_AS"/>
</dbReference>
<evidence type="ECO:0000256" key="1">
    <source>
        <dbReference type="ARBA" id="ARBA00022527"/>
    </source>
</evidence>
<name>A0ABQ6M3I8_9STRA</name>
<proteinExistence type="predicted"/>
<keyword evidence="3 4" id="KW-0067">ATP-binding</keyword>
<feature type="coiled-coil region" evidence="5">
    <location>
        <begin position="80"/>
        <end position="114"/>
    </location>
</feature>
<dbReference type="Pfam" id="PF00069">
    <property type="entry name" value="Pkinase"/>
    <property type="match status" value="1"/>
</dbReference>
<feature type="compositionally biased region" description="Basic residues" evidence="6">
    <location>
        <begin position="242"/>
        <end position="252"/>
    </location>
</feature>
<feature type="binding site" evidence="4">
    <location>
        <position position="166"/>
    </location>
    <ligand>
        <name>ATP</name>
        <dbReference type="ChEBI" id="CHEBI:30616"/>
    </ligand>
</feature>
<dbReference type="SMART" id="SM00220">
    <property type="entry name" value="S_TKc"/>
    <property type="match status" value="1"/>
</dbReference>
<keyword evidence="2 4" id="KW-0547">Nucleotide-binding</keyword>
<sequence length="835" mass="95742">MTVPEGLEATLTISFSLDGAQIGKPVEIIVAPPPPDFTKVYVAAGVFAFLLLVGAVFYRRYQLYATAELAKVNLEMVDQNQLFKIRRKELEAEKEELEEEVRLKKHSEEELKVMVSALEAVSKERQDELKEVMMESKELKIDKMLGKGGFGVVNLATYRGTKVAMKQLLTVNEENVLRFRHECFLTKNLSHPNVVKLVGVCWSEELFACCLEFVENGSLEFWLRLTAGGKKWVAAKKPVVSKNKKKQKKKRPPLSEVTFKGFDHNGEYNPAEHTDTDRTKKAEAEQLVHDWWMQRMNPKMGWTEMLKEDKSRLDNGMSSYHNLYRSAMFKNDKDNSYTCVFYNVEDGRRPAEAGKVRINSLGSVVIKEAPGTEGEASEVWRMGRSNFMFQRGLGFVNSAIAAKAAEIIVDPLMKLKLDVERLLKEYKPPEHRVEELELTWKGGLWRMALEAALGVQYLHQHRYWSDGGKRHNGTTNEVEEEEAGWKESVIHRDLKPDNMLLTRDWTLKLTDFGEARAQNMGGTMTSVGTPIYIAPEVMRADHYDVKADTWSYGLCLVAMIRAERTLEQFFYQALRKHKKKRNTKGLGMGQMTKYYYSEGWRPILPLTFVKAYPKLHALIQECWRVRRKERPNFDQIVARLQGDIGDEIKRKEEPKIELYSKEDDLIYRNRIGKADEIEDSDEEESGTKRGGMVSKAEYNRVVEAKDRAMKELQARGSAVGKAELEKLKADHGKAVEAKEKEMEELKQKMSSVMSEVEGAIKKKAAEHERVRKELEEKTAEAGRWGAALQEVKSKTEQQEDEKLRWGAVLAQLKVETPEDLQRLVDDNNLTNEPRV</sequence>
<evidence type="ECO:0000256" key="6">
    <source>
        <dbReference type="SAM" id="MobiDB-lite"/>
    </source>
</evidence>
<evidence type="ECO:0000256" key="2">
    <source>
        <dbReference type="ARBA" id="ARBA00022741"/>
    </source>
</evidence>
<protein>
    <recommendedName>
        <fullName evidence="7">Protein kinase domain-containing protein</fullName>
    </recommendedName>
</protein>